<evidence type="ECO:0000259" key="1">
    <source>
        <dbReference type="Pfam" id="PF08955"/>
    </source>
</evidence>
<proteinExistence type="predicted"/>
<dbReference type="EMBL" id="AP014924">
    <property type="protein sequence ID" value="BAS28320.1"/>
    <property type="molecule type" value="Genomic_DNA"/>
</dbReference>
<feature type="domain" description="Bypass of forespore C C-terminal" evidence="1">
    <location>
        <begin position="60"/>
        <end position="120"/>
    </location>
</feature>
<evidence type="ECO:0000313" key="2">
    <source>
        <dbReference type="EMBL" id="BAS28320.1"/>
    </source>
</evidence>
<dbReference type="AlphaFoldDB" id="A0A0K2SMI6"/>
<evidence type="ECO:0000313" key="3">
    <source>
        <dbReference type="Proteomes" id="UP000065807"/>
    </source>
</evidence>
<dbReference type="Pfam" id="PF08955">
    <property type="entry name" value="BofC_C"/>
    <property type="match status" value="1"/>
</dbReference>
<reference evidence="3" key="1">
    <citation type="submission" date="2015-07" db="EMBL/GenBank/DDBJ databases">
        <title>Complete genome sequence and phylogenetic analysis of Limnochorda pilosa.</title>
        <authorList>
            <person name="Watanabe M."/>
            <person name="Kojima H."/>
            <person name="Fukui M."/>
        </authorList>
    </citation>
    <scope>NUCLEOTIDE SEQUENCE [LARGE SCALE GENOMIC DNA]</scope>
    <source>
        <strain evidence="3">HC45</strain>
    </source>
</reference>
<dbReference type="InterPro" id="IPR015050">
    <property type="entry name" value="BofC_C"/>
</dbReference>
<reference evidence="3" key="2">
    <citation type="journal article" date="2016" name="Int. J. Syst. Evol. Microbiol.">
        <title>Complete genome sequence and cell structure of Limnochorda pilosa, a Gram-negative spore-former within the phylum Firmicutes.</title>
        <authorList>
            <person name="Watanabe M."/>
            <person name="Kojima H."/>
            <person name="Fukui M."/>
        </authorList>
    </citation>
    <scope>NUCLEOTIDE SEQUENCE [LARGE SCALE GENOMIC DNA]</scope>
    <source>
        <strain evidence="3">HC45</strain>
    </source>
</reference>
<dbReference type="KEGG" id="lpil:LIP_2480"/>
<name>A0A0K2SMI6_LIMPI</name>
<gene>
    <name evidence="2" type="ORF">LIP_2480</name>
</gene>
<organism evidence="2 3">
    <name type="scientific">Limnochorda pilosa</name>
    <dbReference type="NCBI Taxonomy" id="1555112"/>
    <lineage>
        <taxon>Bacteria</taxon>
        <taxon>Bacillati</taxon>
        <taxon>Bacillota</taxon>
        <taxon>Limnochordia</taxon>
        <taxon>Limnochordales</taxon>
        <taxon>Limnochordaceae</taxon>
        <taxon>Limnochorda</taxon>
    </lineage>
</organism>
<dbReference type="Proteomes" id="UP000065807">
    <property type="component" value="Chromosome"/>
</dbReference>
<accession>A0A0K2SMI6</accession>
<dbReference type="STRING" id="1555112.LIP_2480"/>
<protein>
    <recommendedName>
        <fullName evidence="1">Bypass of forespore C C-terminal domain-containing protein</fullName>
    </recommendedName>
</protein>
<keyword evidence="3" id="KW-1185">Reference proteome</keyword>
<sequence>MRRWLGRLLRPAGGRGRRARRRVVAMVLGVAAAVLLVGRAWPWLPVNLASNQPCRPAEGRFLGIHRGKVAVFDGLPGGCSVLREDLGLPAGELPSYQRETLEAGIPFTSETERLQIMEGLGSEASK</sequence>